<evidence type="ECO:0000259" key="3">
    <source>
        <dbReference type="PROSITE" id="PS50056"/>
    </source>
</evidence>
<dbReference type="InterPro" id="IPR000340">
    <property type="entry name" value="Dual-sp_phosphatase_cat-dom"/>
</dbReference>
<dbReference type="InterPro" id="IPR052449">
    <property type="entry name" value="STYX-Interacting_Phosphatase"/>
</dbReference>
<sequence length="206" mass="24030">MSISTARAQLTADAQDWKYEMRREMQEILPGLWLGPFQSAKNLDILRARAITHIVCIRDAGEKHIVRPFFPHEFTYYEIEVSDSPMQNLIPYFPDAKRFIEAAFAHNGRVFVHCNGGISRAPAFVVAYVMESQKWDYTTAFSYVQNKRFCMNPIEHFKLQLKEYEPIYNARENIASLNYTPEQTLMQGVRRRPLPDEDDDDTDMVP</sequence>
<dbReference type="Proteomes" id="UP000320475">
    <property type="component" value="Unassembled WGS sequence"/>
</dbReference>
<protein>
    <submittedName>
        <fullName evidence="4">Uncharacterized protein</fullName>
    </submittedName>
</protein>
<dbReference type="GO" id="GO:0005737">
    <property type="term" value="C:cytoplasm"/>
    <property type="evidence" value="ECO:0007669"/>
    <property type="project" value="TreeGrafter"/>
</dbReference>
<reference evidence="4 5" key="1">
    <citation type="journal article" date="2019" name="Sci. Rep.">
        <title>Comparative genomics of chytrid fungi reveal insights into the obligate biotrophic and pathogenic lifestyle of Synchytrium endobioticum.</title>
        <authorList>
            <person name="van de Vossenberg B.T.L.H."/>
            <person name="Warris S."/>
            <person name="Nguyen H.D.T."/>
            <person name="van Gent-Pelzer M.P.E."/>
            <person name="Joly D.L."/>
            <person name="van de Geest H.C."/>
            <person name="Bonants P.J.M."/>
            <person name="Smith D.S."/>
            <person name="Levesque C.A."/>
            <person name="van der Lee T.A.J."/>
        </authorList>
    </citation>
    <scope>NUCLEOTIDE SEQUENCE [LARGE SCALE GENOMIC DNA]</scope>
    <source>
        <strain evidence="4 5">LEV6574</strain>
    </source>
</reference>
<dbReference type="PANTHER" id="PTHR46588:SF1">
    <property type="entry name" value="SERINE_THREONINE_TYROSINE-INTERACTING PROTEIN"/>
    <property type="match status" value="1"/>
</dbReference>
<dbReference type="GO" id="GO:0062026">
    <property type="term" value="P:negative regulation of SCF-dependent proteasomal ubiquitin-dependent catabolic process"/>
    <property type="evidence" value="ECO:0007669"/>
    <property type="project" value="TreeGrafter"/>
</dbReference>
<feature type="domain" description="Tyrosine specific protein phosphatases" evidence="3">
    <location>
        <begin position="97"/>
        <end position="148"/>
    </location>
</feature>
<dbReference type="FunFam" id="3.90.190.10:FF:000036">
    <property type="entry name" value="Serine/threonine/tyrosine-interacting protein a"/>
    <property type="match status" value="1"/>
</dbReference>
<dbReference type="GO" id="GO:1990444">
    <property type="term" value="F:F-box domain binding"/>
    <property type="evidence" value="ECO:0007669"/>
    <property type="project" value="TreeGrafter"/>
</dbReference>
<dbReference type="GO" id="GO:0070372">
    <property type="term" value="P:regulation of ERK1 and ERK2 cascade"/>
    <property type="evidence" value="ECO:0007669"/>
    <property type="project" value="TreeGrafter"/>
</dbReference>
<evidence type="ECO:0000313" key="4">
    <source>
        <dbReference type="EMBL" id="TPX38962.1"/>
    </source>
</evidence>
<dbReference type="AlphaFoldDB" id="A0A507CHD1"/>
<feature type="domain" description="Tyrosine-protein phosphatase" evidence="2">
    <location>
        <begin position="24"/>
        <end position="170"/>
    </location>
</feature>
<comment type="caution">
    <text evidence="4">The sequence shown here is derived from an EMBL/GenBank/DDBJ whole genome shotgun (WGS) entry which is preliminary data.</text>
</comment>
<gene>
    <name evidence="4" type="ORF">SeLEV6574_g07488</name>
</gene>
<dbReference type="Gene3D" id="3.90.190.10">
    <property type="entry name" value="Protein tyrosine phosphatase superfamily"/>
    <property type="match status" value="1"/>
</dbReference>
<evidence type="ECO:0000256" key="1">
    <source>
        <dbReference type="ARBA" id="ARBA00009649"/>
    </source>
</evidence>
<dbReference type="PANTHER" id="PTHR46588">
    <property type="entry name" value="SERINE/THREONINE/TYROSINE-INTERACTING PROTEIN"/>
    <property type="match status" value="1"/>
</dbReference>
<dbReference type="InterPro" id="IPR020422">
    <property type="entry name" value="TYR_PHOSPHATASE_DUAL_dom"/>
</dbReference>
<dbReference type="SMART" id="SM00195">
    <property type="entry name" value="DSPc"/>
    <property type="match status" value="1"/>
</dbReference>
<dbReference type="GO" id="GO:0005654">
    <property type="term" value="C:nucleoplasm"/>
    <property type="evidence" value="ECO:0007669"/>
    <property type="project" value="TreeGrafter"/>
</dbReference>
<name>A0A507CHD1_9FUNG</name>
<dbReference type="EMBL" id="QEAM01000537">
    <property type="protein sequence ID" value="TPX38962.1"/>
    <property type="molecule type" value="Genomic_DNA"/>
</dbReference>
<evidence type="ECO:0000313" key="5">
    <source>
        <dbReference type="Proteomes" id="UP000320475"/>
    </source>
</evidence>
<dbReference type="InterPro" id="IPR029021">
    <property type="entry name" value="Prot-tyrosine_phosphatase-like"/>
</dbReference>
<dbReference type="OrthoDB" id="2017893at2759"/>
<organism evidence="4 5">
    <name type="scientific">Synchytrium endobioticum</name>
    <dbReference type="NCBI Taxonomy" id="286115"/>
    <lineage>
        <taxon>Eukaryota</taxon>
        <taxon>Fungi</taxon>
        <taxon>Fungi incertae sedis</taxon>
        <taxon>Chytridiomycota</taxon>
        <taxon>Chytridiomycota incertae sedis</taxon>
        <taxon>Chytridiomycetes</taxon>
        <taxon>Synchytriales</taxon>
        <taxon>Synchytriaceae</taxon>
        <taxon>Synchytrium</taxon>
    </lineage>
</organism>
<dbReference type="SUPFAM" id="SSF52799">
    <property type="entry name" value="(Phosphotyrosine protein) phosphatases II"/>
    <property type="match status" value="1"/>
</dbReference>
<comment type="similarity">
    <text evidence="1">Belongs to the protein-tyrosine phosphatase family. Non-receptor class subfamily.</text>
</comment>
<dbReference type="InterPro" id="IPR000387">
    <property type="entry name" value="Tyr_Pase_dom"/>
</dbReference>
<dbReference type="Pfam" id="PF00782">
    <property type="entry name" value="DSPc"/>
    <property type="match status" value="1"/>
</dbReference>
<dbReference type="PROSITE" id="PS50054">
    <property type="entry name" value="TYR_PHOSPHATASE_DUAL"/>
    <property type="match status" value="1"/>
</dbReference>
<dbReference type="PROSITE" id="PS50056">
    <property type="entry name" value="TYR_PHOSPHATASE_2"/>
    <property type="match status" value="1"/>
</dbReference>
<dbReference type="VEuPathDB" id="FungiDB:SeMB42_g00766"/>
<proteinExistence type="inferred from homology"/>
<evidence type="ECO:0000259" key="2">
    <source>
        <dbReference type="PROSITE" id="PS50054"/>
    </source>
</evidence>
<accession>A0A507CHD1</accession>
<dbReference type="PRINTS" id="PR01908">
    <property type="entry name" value="ADSPHPHTASE"/>
</dbReference>
<dbReference type="GO" id="GO:0140096">
    <property type="term" value="F:catalytic activity, acting on a protein"/>
    <property type="evidence" value="ECO:0007669"/>
    <property type="project" value="UniProtKB-ARBA"/>
</dbReference>